<evidence type="ECO:0000259" key="10">
    <source>
        <dbReference type="Pfam" id="PF07885"/>
    </source>
</evidence>
<evidence type="ECO:0000256" key="5">
    <source>
        <dbReference type="ARBA" id="ARBA00023065"/>
    </source>
</evidence>
<feature type="transmembrane region" description="Helical" evidence="9">
    <location>
        <begin position="12"/>
        <end position="30"/>
    </location>
</feature>
<comment type="subcellular location">
    <subcellularLocation>
        <location evidence="1">Membrane</location>
        <topology evidence="1">Multi-pass membrane protein</topology>
    </subcellularLocation>
</comment>
<organism evidence="11 12">
    <name type="scientific">Philodulcilactobacillus myokoensis</name>
    <dbReference type="NCBI Taxonomy" id="2929573"/>
    <lineage>
        <taxon>Bacteria</taxon>
        <taxon>Bacillati</taxon>
        <taxon>Bacillota</taxon>
        <taxon>Bacilli</taxon>
        <taxon>Lactobacillales</taxon>
        <taxon>Lactobacillaceae</taxon>
        <taxon>Philodulcilactobacillus</taxon>
    </lineage>
</organism>
<reference evidence="11" key="1">
    <citation type="submission" date="2022-07" db="EMBL/GenBank/DDBJ databases">
        <authorList>
            <person name="Kouya T."/>
            <person name="Ishiyama Y."/>
        </authorList>
    </citation>
    <scope>NUCLEOTIDE SEQUENCE</scope>
    <source>
        <strain evidence="11">WR16-4</strain>
    </source>
</reference>
<keyword evidence="3 9" id="KW-0812">Transmembrane</keyword>
<protein>
    <submittedName>
        <fullName evidence="11">Potassium transporter Kef</fullName>
    </submittedName>
</protein>
<dbReference type="InterPro" id="IPR013099">
    <property type="entry name" value="K_chnl_dom"/>
</dbReference>
<keyword evidence="5" id="KW-0406">Ion transport</keyword>
<dbReference type="PANTHER" id="PTHR11537:SF254">
    <property type="entry name" value="POTASSIUM VOLTAGE-GATED CHANNEL PROTEIN SHAB"/>
    <property type="match status" value="1"/>
</dbReference>
<keyword evidence="7" id="KW-0407">Ion channel</keyword>
<dbReference type="InterPro" id="IPR027359">
    <property type="entry name" value="Volt_channel_dom_sf"/>
</dbReference>
<reference evidence="11" key="2">
    <citation type="journal article" date="2023" name="PLoS ONE">
        <title>Philodulcilactobacillus myokoensis gen. nov., sp. nov., a fructophilic, acidophilic, and agar-phobic lactic acid bacterium isolated from fermented vegetable extracts.</title>
        <authorList>
            <person name="Kouya T."/>
            <person name="Ishiyama Y."/>
            <person name="Ohashi S."/>
            <person name="Kumakubo R."/>
            <person name="Yamazaki T."/>
            <person name="Otaki T."/>
        </authorList>
    </citation>
    <scope>NUCLEOTIDE SEQUENCE</scope>
    <source>
        <strain evidence="11">WR16-4</strain>
    </source>
</reference>
<evidence type="ECO:0000256" key="9">
    <source>
        <dbReference type="SAM" id="Phobius"/>
    </source>
</evidence>
<dbReference type="GO" id="GO:0001508">
    <property type="term" value="P:action potential"/>
    <property type="evidence" value="ECO:0007669"/>
    <property type="project" value="TreeGrafter"/>
</dbReference>
<accession>A0A9W6B2T8</accession>
<keyword evidence="6 9" id="KW-0472">Membrane</keyword>
<keyword evidence="8" id="KW-0175">Coiled coil</keyword>
<name>A0A9W6B2T8_9LACO</name>
<dbReference type="PANTHER" id="PTHR11537">
    <property type="entry name" value="VOLTAGE-GATED POTASSIUM CHANNEL"/>
    <property type="match status" value="1"/>
</dbReference>
<dbReference type="Gene3D" id="1.20.120.350">
    <property type="entry name" value="Voltage-gated potassium channels. Chain C"/>
    <property type="match status" value="1"/>
</dbReference>
<feature type="transmembrane region" description="Helical" evidence="9">
    <location>
        <begin position="45"/>
        <end position="65"/>
    </location>
</feature>
<sequence>MTKPKFNTIQAIYNIIVTILITISISMMILDYQFHFNTRTGDLMWIHYFIWFFFLVDYVVGFIISKNKRHYVLVRPLDLIALVPTHPFVVIFRFARIIRIIRYYHLFWKLGWDGNFTKKMHEFLYDTGFISFLYVSIIILIVSALLFSYFENYSMADSLWWAITTATTVGYGDLAPKTLGGRLVAAALMVGGIGFIGLLTSTITNFFTKSEDEANDKNDQIKQLSKQISKLTKEVHSLKKSVNKSNHR</sequence>
<dbReference type="PRINTS" id="PR00169">
    <property type="entry name" value="KCHANNEL"/>
</dbReference>
<dbReference type="GO" id="GO:0005249">
    <property type="term" value="F:voltage-gated potassium channel activity"/>
    <property type="evidence" value="ECO:0007669"/>
    <property type="project" value="InterPro"/>
</dbReference>
<feature type="transmembrane region" description="Helical" evidence="9">
    <location>
        <begin position="128"/>
        <end position="150"/>
    </location>
</feature>
<dbReference type="EMBL" id="BRPL01000002">
    <property type="protein sequence ID" value="GLB47323.1"/>
    <property type="molecule type" value="Genomic_DNA"/>
</dbReference>
<evidence type="ECO:0000256" key="8">
    <source>
        <dbReference type="SAM" id="Coils"/>
    </source>
</evidence>
<keyword evidence="4 9" id="KW-1133">Transmembrane helix</keyword>
<keyword evidence="2" id="KW-0813">Transport</keyword>
<dbReference type="RefSeq" id="WP_286136785.1">
    <property type="nucleotide sequence ID" value="NZ_BRPL01000002.1"/>
</dbReference>
<evidence type="ECO:0000313" key="12">
    <source>
        <dbReference type="Proteomes" id="UP001144204"/>
    </source>
</evidence>
<evidence type="ECO:0000256" key="4">
    <source>
        <dbReference type="ARBA" id="ARBA00022989"/>
    </source>
</evidence>
<evidence type="ECO:0000313" key="11">
    <source>
        <dbReference type="EMBL" id="GLB47323.1"/>
    </source>
</evidence>
<feature type="domain" description="Potassium channel" evidence="10">
    <location>
        <begin position="137"/>
        <end position="209"/>
    </location>
</feature>
<dbReference type="AlphaFoldDB" id="A0A9W6B2T8"/>
<dbReference type="Gene3D" id="1.10.287.70">
    <property type="match status" value="1"/>
</dbReference>
<dbReference type="SUPFAM" id="SSF81324">
    <property type="entry name" value="Voltage-gated potassium channels"/>
    <property type="match status" value="1"/>
</dbReference>
<gene>
    <name evidence="11" type="ORF">WR164_13020</name>
</gene>
<feature type="coiled-coil region" evidence="8">
    <location>
        <begin position="207"/>
        <end position="241"/>
    </location>
</feature>
<keyword evidence="12" id="KW-1185">Reference proteome</keyword>
<evidence type="ECO:0000256" key="7">
    <source>
        <dbReference type="ARBA" id="ARBA00023303"/>
    </source>
</evidence>
<dbReference type="InterPro" id="IPR028325">
    <property type="entry name" value="VG_K_chnl"/>
</dbReference>
<proteinExistence type="predicted"/>
<dbReference type="Pfam" id="PF07885">
    <property type="entry name" value="Ion_trans_2"/>
    <property type="match status" value="1"/>
</dbReference>
<feature type="transmembrane region" description="Helical" evidence="9">
    <location>
        <begin position="183"/>
        <end position="207"/>
    </location>
</feature>
<dbReference type="GO" id="GO:0008076">
    <property type="term" value="C:voltage-gated potassium channel complex"/>
    <property type="evidence" value="ECO:0007669"/>
    <property type="project" value="InterPro"/>
</dbReference>
<evidence type="ECO:0000256" key="2">
    <source>
        <dbReference type="ARBA" id="ARBA00022448"/>
    </source>
</evidence>
<evidence type="ECO:0000256" key="6">
    <source>
        <dbReference type="ARBA" id="ARBA00023136"/>
    </source>
</evidence>
<evidence type="ECO:0000256" key="3">
    <source>
        <dbReference type="ARBA" id="ARBA00022692"/>
    </source>
</evidence>
<evidence type="ECO:0000256" key="1">
    <source>
        <dbReference type="ARBA" id="ARBA00004141"/>
    </source>
</evidence>
<dbReference type="Proteomes" id="UP001144204">
    <property type="component" value="Unassembled WGS sequence"/>
</dbReference>
<comment type="caution">
    <text evidence="11">The sequence shown here is derived from an EMBL/GenBank/DDBJ whole genome shotgun (WGS) entry which is preliminary data.</text>
</comment>